<keyword evidence="2" id="KW-1185">Reference proteome</keyword>
<dbReference type="EMBL" id="AP022870">
    <property type="protein sequence ID" value="BCB75493.1"/>
    <property type="molecule type" value="Genomic_DNA"/>
</dbReference>
<evidence type="ECO:0000313" key="2">
    <source>
        <dbReference type="Proteomes" id="UP000502508"/>
    </source>
</evidence>
<sequence length="130" mass="14421">MSAATHRWRALHLDELFQDLSYRDARGGPDRCSRGLTLRVTTRKDGSSALQMEVVRQILVLNRPDRAIAYHDRWDKPQSLNPERSLGSSELRSRKLGVAPEVAEGEAAGAAVRTTADIAVAQIFALEQIL</sequence>
<protein>
    <submittedName>
        <fullName evidence="1">Uncharacterized protein</fullName>
    </submittedName>
</protein>
<dbReference type="KEGG" id="pfla:Pflav_019030"/>
<gene>
    <name evidence="1" type="ORF">Pflav_019030</name>
</gene>
<reference evidence="1 2" key="1">
    <citation type="submission" date="2020-03" db="EMBL/GenBank/DDBJ databases">
        <title>Whole genome shotgun sequence of Phytohabitans flavus NBRC 107702.</title>
        <authorList>
            <person name="Komaki H."/>
            <person name="Tamura T."/>
        </authorList>
    </citation>
    <scope>NUCLEOTIDE SEQUENCE [LARGE SCALE GENOMIC DNA]</scope>
    <source>
        <strain evidence="1 2">NBRC 107702</strain>
    </source>
</reference>
<accession>A0A6F8XNU5</accession>
<proteinExistence type="predicted"/>
<reference evidence="1 2" key="2">
    <citation type="submission" date="2020-03" db="EMBL/GenBank/DDBJ databases">
        <authorList>
            <person name="Ichikawa N."/>
            <person name="Kimura A."/>
            <person name="Kitahashi Y."/>
            <person name="Uohara A."/>
        </authorList>
    </citation>
    <scope>NUCLEOTIDE SEQUENCE [LARGE SCALE GENOMIC DNA]</scope>
    <source>
        <strain evidence="1 2">NBRC 107702</strain>
    </source>
</reference>
<dbReference type="Proteomes" id="UP000502508">
    <property type="component" value="Chromosome"/>
</dbReference>
<evidence type="ECO:0000313" key="1">
    <source>
        <dbReference type="EMBL" id="BCB75493.1"/>
    </source>
</evidence>
<name>A0A6F8XNU5_9ACTN</name>
<dbReference type="AlphaFoldDB" id="A0A6F8XNU5"/>
<organism evidence="1 2">
    <name type="scientific">Phytohabitans flavus</name>
    <dbReference type="NCBI Taxonomy" id="1076124"/>
    <lineage>
        <taxon>Bacteria</taxon>
        <taxon>Bacillati</taxon>
        <taxon>Actinomycetota</taxon>
        <taxon>Actinomycetes</taxon>
        <taxon>Micromonosporales</taxon>
        <taxon>Micromonosporaceae</taxon>
    </lineage>
</organism>